<evidence type="ECO:0000313" key="8">
    <source>
        <dbReference type="Proteomes" id="UP001476282"/>
    </source>
</evidence>
<reference evidence="7 8" key="1">
    <citation type="submission" date="2024-02" db="EMBL/GenBank/DDBJ databases">
        <title>Haloferula sargassicola NBRC 104335.</title>
        <authorList>
            <person name="Ichikawa N."/>
            <person name="Katano-Makiyama Y."/>
            <person name="Hidaka K."/>
        </authorList>
    </citation>
    <scope>NUCLEOTIDE SEQUENCE [LARGE SCALE GENOMIC DNA]</scope>
    <source>
        <strain evidence="7 8">NBRC 104335</strain>
    </source>
</reference>
<dbReference type="InterPro" id="IPR018247">
    <property type="entry name" value="EF_Hand_1_Ca_BS"/>
</dbReference>
<feature type="region of interest" description="Disordered" evidence="5">
    <location>
        <begin position="612"/>
        <end position="644"/>
    </location>
</feature>
<dbReference type="SUPFAM" id="SSF103647">
    <property type="entry name" value="TSP type-3 repeat"/>
    <property type="match status" value="2"/>
</dbReference>
<dbReference type="InterPro" id="IPR014262">
    <property type="entry name" value="HAF_rpt"/>
</dbReference>
<keyword evidence="2" id="KW-0964">Secreted</keyword>
<protein>
    <submittedName>
        <fullName evidence="7">Uncharacterized protein</fullName>
    </submittedName>
</protein>
<gene>
    <name evidence="7" type="ORF">Hsar01_02779</name>
</gene>
<name>A0ABP9UPS8_9BACT</name>
<sequence>MKPSLAACLLAGLSSTVVAAPTPLVFNLIQGFPDKFGNASVAGISGDGSVVCGKGESAQGEEAMAWKFNTGVSGLGDILPDPFRSSMSSLSYDGSAGSGTGTRGNSGVRAARWTAAAGIKELKVLGSGGIMFAQGLGISADGARVVGLSTTSSGVRAALWEGANVSDLGVLNPNAGSTSVANAISGDGSIVVGASSYNSGSEAFKWSQGGTMISLKDLPGGGDGSAATAISADGSTIVGYGTDAAGVQGVIFDPTGNSAPQSVGDLDGGAVSCRLLDVSGNGSCAVGYGTSASGQEAVVWDSAHGLRSLKTLLVGAGVNLSYWTVYEATGISDDGDVIVGNCRDGSGLTQGWAVSGMKSLLAGETPSAVRSPVPVIVRVSLNSALKLGSTTLAMISAEGPEAPAGVPAELLGGPSFRRLFLLQDATYSITVQMGKYDGQRTEVLTVTEPTTLVFELDGDTDGDGLLDSEELALGTKLDKADTDGDGLNDYLEVRVHSTDPKKKDTDGDRATDYAEVEAGTNPLDRASVPIDIRLTVRLAPGISTAANQVSLQVGDVNKTVELVRNTARLTVSVVSNATYDIYAEMGALTSGAVIPLQVTTRPANVVLTLDGDADGDGLLDSEEKRAKGDPNNPDTDGDGISDGDEVKIYGTKVYLADSDGDGFTDAQEIALGTGPTDRRSAPQAYIERQVTMDLGFRYIDAAGNARDEHVDTNGFIRWVSRSANSPVNTGTLWLHYNLDGSSLKWLIRTGAGDLDITRTLASTGLRAPNTFDAAIVEPHAVGEAYYVDQSYSYKVVGRNAPALTFVASGRSNYQSLTLPATGLRLDLATSTGDDPFLLQGTVLDPNLTGKQLGILYGNVNMAAEVARIQGTSYTLPE</sequence>
<comment type="caution">
    <text evidence="7">The sequence shown here is derived from an EMBL/GenBank/DDBJ whole genome shotgun (WGS) entry which is preliminary data.</text>
</comment>
<dbReference type="PANTHER" id="PTHR37467:SF1">
    <property type="entry name" value="EXPORTED CALCIUM-BINDING GLYCOPROTEIN"/>
    <property type="match status" value="1"/>
</dbReference>
<feature type="signal peptide" evidence="6">
    <location>
        <begin position="1"/>
        <end position="19"/>
    </location>
</feature>
<dbReference type="Pfam" id="PF18884">
    <property type="entry name" value="TSP3_bac"/>
    <property type="match status" value="6"/>
</dbReference>
<evidence type="ECO:0000256" key="5">
    <source>
        <dbReference type="SAM" id="MobiDB-lite"/>
    </source>
</evidence>
<comment type="subcellular location">
    <subcellularLocation>
        <location evidence="1">Secreted</location>
    </subcellularLocation>
</comment>
<keyword evidence="8" id="KW-1185">Reference proteome</keyword>
<keyword evidence="4" id="KW-0106">Calcium</keyword>
<dbReference type="NCBIfam" id="TIGR02913">
    <property type="entry name" value="HAF_rpt"/>
    <property type="match status" value="1"/>
</dbReference>
<evidence type="ECO:0000256" key="4">
    <source>
        <dbReference type="ARBA" id="ARBA00022837"/>
    </source>
</evidence>
<evidence type="ECO:0000256" key="1">
    <source>
        <dbReference type="ARBA" id="ARBA00004613"/>
    </source>
</evidence>
<evidence type="ECO:0000313" key="7">
    <source>
        <dbReference type="EMBL" id="GAA5483545.1"/>
    </source>
</evidence>
<dbReference type="Gene3D" id="4.10.1080.10">
    <property type="entry name" value="TSP type-3 repeat"/>
    <property type="match status" value="1"/>
</dbReference>
<evidence type="ECO:0000256" key="2">
    <source>
        <dbReference type="ARBA" id="ARBA00022525"/>
    </source>
</evidence>
<proteinExistence type="predicted"/>
<dbReference type="PROSITE" id="PS00018">
    <property type="entry name" value="EF_HAND_1"/>
    <property type="match status" value="1"/>
</dbReference>
<dbReference type="EMBL" id="BAABRI010000015">
    <property type="protein sequence ID" value="GAA5483545.1"/>
    <property type="molecule type" value="Genomic_DNA"/>
</dbReference>
<feature type="chain" id="PRO_5047125527" evidence="6">
    <location>
        <begin position="20"/>
        <end position="877"/>
    </location>
</feature>
<evidence type="ECO:0000256" key="3">
    <source>
        <dbReference type="ARBA" id="ARBA00022729"/>
    </source>
</evidence>
<dbReference type="PANTHER" id="PTHR37467">
    <property type="entry name" value="EXPORTED CALCIUM-BINDING GLYCOPROTEIN-RELATED"/>
    <property type="match status" value="1"/>
</dbReference>
<accession>A0ABP9UPS8</accession>
<dbReference type="RefSeq" id="WP_353567655.1">
    <property type="nucleotide sequence ID" value="NZ_BAABRI010000015.1"/>
</dbReference>
<evidence type="ECO:0000256" key="6">
    <source>
        <dbReference type="SAM" id="SignalP"/>
    </source>
</evidence>
<organism evidence="7 8">
    <name type="scientific">Haloferula sargassicola</name>
    <dbReference type="NCBI Taxonomy" id="490096"/>
    <lineage>
        <taxon>Bacteria</taxon>
        <taxon>Pseudomonadati</taxon>
        <taxon>Verrucomicrobiota</taxon>
        <taxon>Verrucomicrobiia</taxon>
        <taxon>Verrucomicrobiales</taxon>
        <taxon>Verrucomicrobiaceae</taxon>
        <taxon>Haloferula</taxon>
    </lineage>
</organism>
<dbReference type="InterPro" id="IPR059100">
    <property type="entry name" value="TSP3_bac"/>
</dbReference>
<dbReference type="InterPro" id="IPR028974">
    <property type="entry name" value="TSP_type-3_rpt"/>
</dbReference>
<dbReference type="Proteomes" id="UP001476282">
    <property type="component" value="Unassembled WGS sequence"/>
</dbReference>
<dbReference type="InterPro" id="IPR053180">
    <property type="entry name" value="Ca-binding_acidic-repeat"/>
</dbReference>
<keyword evidence="3 6" id="KW-0732">Signal</keyword>